<protein>
    <submittedName>
        <fullName evidence="3">Hotdog fold thioesterase</fullName>
    </submittedName>
</protein>
<evidence type="ECO:0000313" key="4">
    <source>
        <dbReference type="Proteomes" id="UP000285961"/>
    </source>
</evidence>
<dbReference type="InterPro" id="IPR029069">
    <property type="entry name" value="HotDog_dom_sf"/>
</dbReference>
<dbReference type="GO" id="GO:0016289">
    <property type="term" value="F:acyl-CoA hydrolase activity"/>
    <property type="evidence" value="ECO:0007669"/>
    <property type="project" value="TreeGrafter"/>
</dbReference>
<gene>
    <name evidence="3" type="ORF">C4532_03220</name>
</gene>
<dbReference type="InterPro" id="IPR052723">
    <property type="entry name" value="Acyl-CoA_thioesterase_PaaI"/>
</dbReference>
<dbReference type="AlphaFoldDB" id="A0A419F6N3"/>
<reference evidence="3 4" key="1">
    <citation type="journal article" date="2017" name="ISME J.">
        <title>Energy and carbon metabolisms in a deep terrestrial subsurface fluid microbial community.</title>
        <authorList>
            <person name="Momper L."/>
            <person name="Jungbluth S.P."/>
            <person name="Lee M.D."/>
            <person name="Amend J.P."/>
        </authorList>
    </citation>
    <scope>NUCLEOTIDE SEQUENCE [LARGE SCALE GENOMIC DNA]</scope>
    <source>
        <strain evidence="3">SURF_17</strain>
    </source>
</reference>
<dbReference type="Gene3D" id="3.10.129.10">
    <property type="entry name" value="Hotdog Thioesterase"/>
    <property type="match status" value="1"/>
</dbReference>
<feature type="domain" description="Thioesterase" evidence="2">
    <location>
        <begin position="48"/>
        <end position="122"/>
    </location>
</feature>
<dbReference type="CDD" id="cd03443">
    <property type="entry name" value="PaaI_thioesterase"/>
    <property type="match status" value="1"/>
</dbReference>
<dbReference type="PANTHER" id="PTHR42856">
    <property type="entry name" value="ACYL-COENZYME A THIOESTERASE PAAI"/>
    <property type="match status" value="1"/>
</dbReference>
<dbReference type="Proteomes" id="UP000285961">
    <property type="component" value="Unassembled WGS sequence"/>
</dbReference>
<accession>A0A419F6N3</accession>
<dbReference type="Pfam" id="PF03061">
    <property type="entry name" value="4HBT"/>
    <property type="match status" value="1"/>
</dbReference>
<dbReference type="InterPro" id="IPR003736">
    <property type="entry name" value="PAAI_dom"/>
</dbReference>
<keyword evidence="1" id="KW-0378">Hydrolase</keyword>
<evidence type="ECO:0000313" key="3">
    <source>
        <dbReference type="EMBL" id="RJP74102.1"/>
    </source>
</evidence>
<dbReference type="EMBL" id="QZKI01000020">
    <property type="protein sequence ID" value="RJP74102.1"/>
    <property type="molecule type" value="Genomic_DNA"/>
</dbReference>
<dbReference type="NCBIfam" id="TIGR00369">
    <property type="entry name" value="unchar_dom_1"/>
    <property type="match status" value="1"/>
</dbReference>
<name>A0A419F6N3_9BACT</name>
<dbReference type="InterPro" id="IPR006683">
    <property type="entry name" value="Thioestr_dom"/>
</dbReference>
<sequence>MGVETFEAIRKRVREEPFANKMGMDLADLGAGYSLVKMKFTREMENIFGMAHGGAIFALIDEAFETASNSHGTMAVALNMNITYMASPSPGDVLVAEAKEINRTNRTASYYITVRSSDDTLLAACQALVYRKKEALPFLPEKG</sequence>
<dbReference type="PANTHER" id="PTHR42856:SF1">
    <property type="entry name" value="ACYL-COENZYME A THIOESTERASE PAAI"/>
    <property type="match status" value="1"/>
</dbReference>
<comment type="caution">
    <text evidence="3">The sequence shown here is derived from an EMBL/GenBank/DDBJ whole genome shotgun (WGS) entry which is preliminary data.</text>
</comment>
<organism evidence="3 4">
    <name type="scientific">Candidatus Abyssobacteria bacterium SURF_17</name>
    <dbReference type="NCBI Taxonomy" id="2093361"/>
    <lineage>
        <taxon>Bacteria</taxon>
        <taxon>Pseudomonadati</taxon>
        <taxon>Candidatus Hydrogenedentota</taxon>
        <taxon>Candidatus Abyssobacteria</taxon>
    </lineage>
</organism>
<proteinExistence type="predicted"/>
<evidence type="ECO:0000256" key="1">
    <source>
        <dbReference type="ARBA" id="ARBA00022801"/>
    </source>
</evidence>
<evidence type="ECO:0000259" key="2">
    <source>
        <dbReference type="Pfam" id="PF03061"/>
    </source>
</evidence>
<dbReference type="SUPFAM" id="SSF54637">
    <property type="entry name" value="Thioesterase/thiol ester dehydrase-isomerase"/>
    <property type="match status" value="1"/>
</dbReference>